<evidence type="ECO:0000256" key="2">
    <source>
        <dbReference type="ARBA" id="ARBA00022454"/>
    </source>
</evidence>
<dbReference type="RefSeq" id="XP_031853810.1">
    <property type="nucleotide sequence ID" value="XM_031997919.1"/>
</dbReference>
<reference evidence="6 7" key="1">
    <citation type="submission" date="2019-09" db="EMBL/GenBank/DDBJ databases">
        <authorList>
            <person name="Brejova B."/>
        </authorList>
    </citation>
    <scope>NUCLEOTIDE SEQUENCE [LARGE SCALE GENOMIC DNA]</scope>
</reference>
<dbReference type="Gene3D" id="2.40.50.140">
    <property type="entry name" value="Nucleic acid-binding proteins"/>
    <property type="match status" value="1"/>
</dbReference>
<feature type="compositionally biased region" description="Polar residues" evidence="4">
    <location>
        <begin position="307"/>
        <end position="320"/>
    </location>
</feature>
<proteinExistence type="predicted"/>
<comment type="subcellular location">
    <subcellularLocation>
        <location evidence="1">Chromosome</location>
        <location evidence="1">Telomere</location>
    </subcellularLocation>
</comment>
<evidence type="ECO:0000259" key="5">
    <source>
        <dbReference type="Pfam" id="PF10451"/>
    </source>
</evidence>
<dbReference type="InterPro" id="IPR012340">
    <property type="entry name" value="NA-bd_OB-fold"/>
</dbReference>
<feature type="region of interest" description="Disordered" evidence="4">
    <location>
        <begin position="193"/>
        <end position="227"/>
    </location>
</feature>
<dbReference type="Pfam" id="PF10451">
    <property type="entry name" value="Stn1"/>
    <property type="match status" value="1"/>
</dbReference>
<dbReference type="OrthoDB" id="110024at2759"/>
<evidence type="ECO:0000256" key="3">
    <source>
        <dbReference type="ARBA" id="ARBA00022895"/>
    </source>
</evidence>
<protein>
    <recommendedName>
        <fullName evidence="5">CST complex subunit Stn1 N-terminal domain-containing protein</fullName>
    </recommendedName>
</protein>
<organism evidence="6 7">
    <name type="scientific">Magnusiomyces paraingens</name>
    <dbReference type="NCBI Taxonomy" id="2606893"/>
    <lineage>
        <taxon>Eukaryota</taxon>
        <taxon>Fungi</taxon>
        <taxon>Dikarya</taxon>
        <taxon>Ascomycota</taxon>
        <taxon>Saccharomycotina</taxon>
        <taxon>Dipodascomycetes</taxon>
        <taxon>Dipodascales</taxon>
        <taxon>Dipodascaceae</taxon>
        <taxon>Magnusiomyces</taxon>
    </lineage>
</organism>
<keyword evidence="7" id="KW-1185">Reference proteome</keyword>
<evidence type="ECO:0000313" key="7">
    <source>
        <dbReference type="Proteomes" id="UP000398389"/>
    </source>
</evidence>
<gene>
    <name evidence="6" type="ORF">SAPINGB_P003201</name>
</gene>
<evidence type="ECO:0000313" key="6">
    <source>
        <dbReference type="EMBL" id="VVT51752.1"/>
    </source>
</evidence>
<dbReference type="CDD" id="cd03524">
    <property type="entry name" value="RPA2_OBF_family"/>
    <property type="match status" value="1"/>
</dbReference>
<name>A0A5E8BLI2_9ASCO</name>
<dbReference type="Proteomes" id="UP000398389">
    <property type="component" value="Unassembled WGS sequence"/>
</dbReference>
<dbReference type="GeneID" id="43582019"/>
<evidence type="ECO:0000256" key="1">
    <source>
        <dbReference type="ARBA" id="ARBA00004574"/>
    </source>
</evidence>
<sequence>MAYDQFYKEDAFASSLTFNKWVPLMCADVALLWTFKQIYNRPPDPRICLTSSPGNNKNNNKNKITNTLLYPPHFFRNHPINYVSVTGELIDVTESQLGLDPEKNSLAILILTVDDGSGTTLKCILFTQQGAYNPNNLLHQVYQVQGFIIDSETFGRQLRIVQFARVKGLTGELDRWCETLRVRKTILTKHWDYDSGETDEDEDEDKDKDEDEQDEQEEEEVNDNDESFKDIDKLPTMFCSFHRKNSVLVQTPNALVTTHTGGVRLDLRKTQTSARVLKVIKHPRNKTPPPQHQYHKRVLKSPRKSQKSSPLDPSLKNSPTITFTRQNTRQDPQCAPAIHQQVYLNSQICFFSRPCVIATPAISHLPKSRRHLHLHK</sequence>
<feature type="region of interest" description="Disordered" evidence="4">
    <location>
        <begin position="282"/>
        <end position="320"/>
    </location>
</feature>
<feature type="domain" description="CST complex subunit Stn1 N-terminal" evidence="5">
    <location>
        <begin position="60"/>
        <end position="231"/>
    </location>
</feature>
<dbReference type="InterPro" id="IPR018856">
    <property type="entry name" value="Stn1_N"/>
</dbReference>
<keyword evidence="3" id="KW-0779">Telomere</keyword>
<accession>A0A5E8BLI2</accession>
<dbReference type="AlphaFoldDB" id="A0A5E8BLI2"/>
<dbReference type="EMBL" id="CABVLU010000002">
    <property type="protein sequence ID" value="VVT51752.1"/>
    <property type="molecule type" value="Genomic_DNA"/>
</dbReference>
<dbReference type="GO" id="GO:0000781">
    <property type="term" value="C:chromosome, telomeric region"/>
    <property type="evidence" value="ECO:0007669"/>
    <property type="project" value="UniProtKB-SubCell"/>
</dbReference>
<feature type="compositionally biased region" description="Acidic residues" evidence="4">
    <location>
        <begin position="194"/>
        <end position="225"/>
    </location>
</feature>
<evidence type="ECO:0000256" key="4">
    <source>
        <dbReference type="SAM" id="MobiDB-lite"/>
    </source>
</evidence>
<keyword evidence="2" id="KW-0158">Chromosome</keyword>
<feature type="compositionally biased region" description="Basic residues" evidence="4">
    <location>
        <begin position="293"/>
        <end position="306"/>
    </location>
</feature>